<keyword evidence="4" id="KW-1185">Reference proteome</keyword>
<dbReference type="EMBL" id="QGMF01000067">
    <property type="protein sequence ID" value="TVY20180.1"/>
    <property type="molecule type" value="Genomic_DNA"/>
</dbReference>
<accession>A0A8T9BJ97</accession>
<reference evidence="3 4" key="1">
    <citation type="submission" date="2018-05" db="EMBL/GenBank/DDBJ databases">
        <title>Whole genome sequencing for identification of molecular markers to develop diagnostic detection tools for the regulated plant pathogen Lachnellula willkommii.</title>
        <authorList>
            <person name="Giroux E."/>
            <person name="Bilodeau G."/>
        </authorList>
    </citation>
    <scope>NUCLEOTIDE SEQUENCE [LARGE SCALE GENOMIC DNA]</scope>
    <source>
        <strain evidence="3 4">CBS 203.66</strain>
    </source>
</reference>
<name>A0A8T9BJ97_9HELO</name>
<proteinExistence type="predicted"/>
<feature type="compositionally biased region" description="Basic and acidic residues" evidence="1">
    <location>
        <begin position="67"/>
        <end position="106"/>
    </location>
</feature>
<evidence type="ECO:0000313" key="3">
    <source>
        <dbReference type="EMBL" id="TVY20180.1"/>
    </source>
</evidence>
<evidence type="ECO:0000256" key="1">
    <source>
        <dbReference type="SAM" id="MobiDB-lite"/>
    </source>
</evidence>
<keyword evidence="2" id="KW-0732">Signal</keyword>
<feature type="signal peptide" evidence="2">
    <location>
        <begin position="1"/>
        <end position="20"/>
    </location>
</feature>
<feature type="chain" id="PRO_5035789007" evidence="2">
    <location>
        <begin position="21"/>
        <end position="142"/>
    </location>
</feature>
<feature type="compositionally biased region" description="Basic residues" evidence="1">
    <location>
        <begin position="40"/>
        <end position="53"/>
    </location>
</feature>
<evidence type="ECO:0000256" key="2">
    <source>
        <dbReference type="SAM" id="SignalP"/>
    </source>
</evidence>
<feature type="compositionally biased region" description="Low complexity" evidence="1">
    <location>
        <begin position="54"/>
        <end position="65"/>
    </location>
</feature>
<comment type="caution">
    <text evidence="3">The sequence shown here is derived from an EMBL/GenBank/DDBJ whole genome shotgun (WGS) entry which is preliminary data.</text>
</comment>
<dbReference type="AlphaFoldDB" id="A0A8T9BJ97"/>
<gene>
    <name evidence="3" type="ORF">LARI1_G002993</name>
</gene>
<protein>
    <submittedName>
        <fullName evidence="3">Uncharacterized protein</fullName>
    </submittedName>
</protein>
<dbReference type="OrthoDB" id="3556635at2759"/>
<dbReference type="Proteomes" id="UP000469559">
    <property type="component" value="Unassembled WGS sequence"/>
</dbReference>
<organism evidence="3 4">
    <name type="scientific">Lachnellula arida</name>
    <dbReference type="NCBI Taxonomy" id="1316785"/>
    <lineage>
        <taxon>Eukaryota</taxon>
        <taxon>Fungi</taxon>
        <taxon>Dikarya</taxon>
        <taxon>Ascomycota</taxon>
        <taxon>Pezizomycotina</taxon>
        <taxon>Leotiomycetes</taxon>
        <taxon>Helotiales</taxon>
        <taxon>Lachnaceae</taxon>
        <taxon>Lachnellula</taxon>
    </lineage>
</organism>
<feature type="compositionally biased region" description="Basic and acidic residues" evidence="1">
    <location>
        <begin position="113"/>
        <end position="142"/>
    </location>
</feature>
<evidence type="ECO:0000313" key="4">
    <source>
        <dbReference type="Proteomes" id="UP000469559"/>
    </source>
</evidence>
<feature type="region of interest" description="Disordered" evidence="1">
    <location>
        <begin position="40"/>
        <end position="142"/>
    </location>
</feature>
<sequence length="142" mass="16481">MVGNHTILHIIELLAAVVCAHHFWPKGITYGEQEDWEKKLHHVGSKAKAKAKGKSSSSHTTSGHTARGRERRGDGREKEHGRVRRRDRERDREDRDFDEVRGERRAYGGVERAYGDGDRDYEYEYEDRPPRYSDRGGARSVY</sequence>